<dbReference type="GO" id="GO:0098505">
    <property type="term" value="F:G-rich strand telomeric DNA binding"/>
    <property type="evidence" value="ECO:0007669"/>
    <property type="project" value="TreeGrafter"/>
</dbReference>
<dbReference type="EMBL" id="JADGJD010000051">
    <property type="protein sequence ID" value="KAJ3055959.1"/>
    <property type="molecule type" value="Genomic_DNA"/>
</dbReference>
<dbReference type="PANTHER" id="PTHR14513">
    <property type="entry name" value="PROTECTION OF TELOMERES 1"/>
    <property type="match status" value="1"/>
</dbReference>
<keyword evidence="6" id="KW-0238">DNA-binding</keyword>
<dbReference type="GO" id="GO:0000783">
    <property type="term" value="C:nuclear telomere cap complex"/>
    <property type="evidence" value="ECO:0007669"/>
    <property type="project" value="TreeGrafter"/>
</dbReference>
<dbReference type="InterPro" id="IPR028389">
    <property type="entry name" value="POT1"/>
</dbReference>
<comment type="caution">
    <text evidence="9">The sequence shown here is derived from an EMBL/GenBank/DDBJ whole genome shotgun (WGS) entry which is preliminary data.</text>
</comment>
<keyword evidence="4" id="KW-0158">Chromosome</keyword>
<dbReference type="GO" id="GO:0010521">
    <property type="term" value="F:telomerase inhibitor activity"/>
    <property type="evidence" value="ECO:0007669"/>
    <property type="project" value="TreeGrafter"/>
</dbReference>
<evidence type="ECO:0000256" key="1">
    <source>
        <dbReference type="ARBA" id="ARBA00004123"/>
    </source>
</evidence>
<evidence type="ECO:0000256" key="2">
    <source>
        <dbReference type="ARBA" id="ARBA00004574"/>
    </source>
</evidence>
<comment type="similarity">
    <text evidence="3">Belongs to the telombin family.</text>
</comment>
<dbReference type="GO" id="GO:0032210">
    <property type="term" value="P:regulation of telomere maintenance via telomerase"/>
    <property type="evidence" value="ECO:0007669"/>
    <property type="project" value="TreeGrafter"/>
</dbReference>
<comment type="subcellular location">
    <subcellularLocation>
        <location evidence="2">Chromosome</location>
        <location evidence="2">Telomere</location>
    </subcellularLocation>
    <subcellularLocation>
        <location evidence="1">Nucleus</location>
    </subcellularLocation>
</comment>
<evidence type="ECO:0000256" key="6">
    <source>
        <dbReference type="ARBA" id="ARBA00023125"/>
    </source>
</evidence>
<reference evidence="9" key="1">
    <citation type="submission" date="2020-05" db="EMBL/GenBank/DDBJ databases">
        <title>Phylogenomic resolution of chytrid fungi.</title>
        <authorList>
            <person name="Stajich J.E."/>
            <person name="Amses K."/>
            <person name="Simmons R."/>
            <person name="Seto K."/>
            <person name="Myers J."/>
            <person name="Bonds A."/>
            <person name="Quandt C.A."/>
            <person name="Barry K."/>
            <person name="Liu P."/>
            <person name="Grigoriev I."/>
            <person name="Longcore J.E."/>
            <person name="James T.Y."/>
        </authorList>
    </citation>
    <scope>NUCLEOTIDE SEQUENCE</scope>
    <source>
        <strain evidence="9">JEL0318</strain>
    </source>
</reference>
<organism evidence="9 10">
    <name type="scientific">Rhizophlyctis rosea</name>
    <dbReference type="NCBI Taxonomy" id="64517"/>
    <lineage>
        <taxon>Eukaryota</taxon>
        <taxon>Fungi</taxon>
        <taxon>Fungi incertae sedis</taxon>
        <taxon>Chytridiomycota</taxon>
        <taxon>Chytridiomycota incertae sedis</taxon>
        <taxon>Chytridiomycetes</taxon>
        <taxon>Rhizophlyctidales</taxon>
        <taxon>Rhizophlyctidaceae</taxon>
        <taxon>Rhizophlyctis</taxon>
    </lineage>
</organism>
<dbReference type="Pfam" id="PF16686">
    <property type="entry name" value="POT1PC"/>
    <property type="match status" value="1"/>
</dbReference>
<dbReference type="Proteomes" id="UP001212841">
    <property type="component" value="Unassembled WGS sequence"/>
</dbReference>
<dbReference type="AlphaFoldDB" id="A0AAD5SJH4"/>
<gene>
    <name evidence="9" type="ORF">HK097_008568</name>
</gene>
<dbReference type="InterPro" id="IPR032042">
    <property type="entry name" value="POT1PC"/>
</dbReference>
<dbReference type="InterPro" id="IPR012340">
    <property type="entry name" value="NA-bd_OB-fold"/>
</dbReference>
<evidence type="ECO:0000313" key="10">
    <source>
        <dbReference type="Proteomes" id="UP001212841"/>
    </source>
</evidence>
<evidence type="ECO:0000313" key="9">
    <source>
        <dbReference type="EMBL" id="KAJ3055959.1"/>
    </source>
</evidence>
<keyword evidence="5" id="KW-0779">Telomere</keyword>
<keyword evidence="7" id="KW-0539">Nucleus</keyword>
<dbReference type="Gene3D" id="2.40.50.140">
    <property type="entry name" value="Nucleic acid-binding proteins"/>
    <property type="match status" value="2"/>
</dbReference>
<feature type="domain" description="Protection of telomeres protein 1 ssDNA-binding" evidence="8">
    <location>
        <begin position="3"/>
        <end position="54"/>
    </location>
</feature>
<dbReference type="SUPFAM" id="SSF50249">
    <property type="entry name" value="Nucleic acid-binding proteins"/>
    <property type="match status" value="1"/>
</dbReference>
<proteinExistence type="inferred from homology"/>
<evidence type="ECO:0000256" key="5">
    <source>
        <dbReference type="ARBA" id="ARBA00022895"/>
    </source>
</evidence>
<dbReference type="PANTHER" id="PTHR14513:SF0">
    <property type="entry name" value="PROTECTION OF TELOMERES PROTEIN 1"/>
    <property type="match status" value="1"/>
</dbReference>
<evidence type="ECO:0000256" key="4">
    <source>
        <dbReference type="ARBA" id="ARBA00022454"/>
    </source>
</evidence>
<accession>A0AAD5SJH4</accession>
<dbReference type="GO" id="GO:0016233">
    <property type="term" value="P:telomere capping"/>
    <property type="evidence" value="ECO:0007669"/>
    <property type="project" value="TreeGrafter"/>
</dbReference>
<name>A0AAD5SJH4_9FUNG</name>
<evidence type="ECO:0000259" key="8">
    <source>
        <dbReference type="Pfam" id="PF16686"/>
    </source>
</evidence>
<sequence>MLVLLTNVRSKYDKDSLIEGAVHGDKEFSDKVNIVPLATNTTEAKEIRRLEEKYRIERGPPTKINDFDAQIRPIFAILDHTTTPYKFLCKAKVVDYMPRDIKHFARPWCDVCSRSLEFETEECPTCGNAGLSYRYMFSLLVTDGTGYLPVILCHDEAYEFLQKLPPRNLTSDMKALAQLEAGLRRLWDIDAETSLNTISSSKSFEFLVESYVVSGFEGDVTRYKMYGTVINGVFE</sequence>
<keyword evidence="10" id="KW-1185">Reference proteome</keyword>
<evidence type="ECO:0000256" key="7">
    <source>
        <dbReference type="ARBA" id="ARBA00023242"/>
    </source>
</evidence>
<protein>
    <recommendedName>
        <fullName evidence="8">Protection of telomeres protein 1 ssDNA-binding domain-containing protein</fullName>
    </recommendedName>
</protein>
<evidence type="ECO:0000256" key="3">
    <source>
        <dbReference type="ARBA" id="ARBA00008442"/>
    </source>
</evidence>